<dbReference type="RefSeq" id="WP_188593791.1">
    <property type="nucleotide sequence ID" value="NZ_BMFU01000007.1"/>
</dbReference>
<organism evidence="1 2">
    <name type="scientific">Paenibacillus silvae</name>
    <dbReference type="NCBI Taxonomy" id="1325358"/>
    <lineage>
        <taxon>Bacteria</taxon>
        <taxon>Bacillati</taxon>
        <taxon>Bacillota</taxon>
        <taxon>Bacilli</taxon>
        <taxon>Bacillales</taxon>
        <taxon>Paenibacillaceae</taxon>
        <taxon>Paenibacillus</taxon>
    </lineage>
</organism>
<protein>
    <recommendedName>
        <fullName evidence="3">Flagellar protein FliT</fullName>
    </recommendedName>
</protein>
<proteinExistence type="predicted"/>
<dbReference type="Proteomes" id="UP000652153">
    <property type="component" value="Unassembled WGS sequence"/>
</dbReference>
<keyword evidence="2" id="KW-1185">Reference proteome</keyword>
<gene>
    <name evidence="1" type="ORF">GCM10008014_42770</name>
</gene>
<sequence>MTDIEKLRDLLNKYSLLSSHTIINLSKFDEDQLLTYTEQREAIVNEMSSYSSLLTDDMKAEIKQLLVGEGVIVERMLAIKNEAAEWLEKRENIRSQQNAYQQSYSSGSIFIDYRK</sequence>
<reference evidence="2" key="1">
    <citation type="journal article" date="2019" name="Int. J. Syst. Evol. Microbiol.">
        <title>The Global Catalogue of Microorganisms (GCM) 10K type strain sequencing project: providing services to taxonomists for standard genome sequencing and annotation.</title>
        <authorList>
            <consortium name="The Broad Institute Genomics Platform"/>
            <consortium name="The Broad Institute Genome Sequencing Center for Infectious Disease"/>
            <person name="Wu L."/>
            <person name="Ma J."/>
        </authorList>
    </citation>
    <scope>NUCLEOTIDE SEQUENCE [LARGE SCALE GENOMIC DNA]</scope>
    <source>
        <strain evidence="2">CGMCC 1.12770</strain>
    </source>
</reference>
<accession>A0ABQ1ZIP1</accession>
<evidence type="ECO:0008006" key="3">
    <source>
        <dbReference type="Google" id="ProtNLM"/>
    </source>
</evidence>
<comment type="caution">
    <text evidence="1">The sequence shown here is derived from an EMBL/GenBank/DDBJ whole genome shotgun (WGS) entry which is preliminary data.</text>
</comment>
<evidence type="ECO:0000313" key="1">
    <source>
        <dbReference type="EMBL" id="GGH64414.1"/>
    </source>
</evidence>
<name>A0ABQ1ZIP1_9BACL</name>
<dbReference type="EMBL" id="BMFU01000007">
    <property type="protein sequence ID" value="GGH64414.1"/>
    <property type="molecule type" value="Genomic_DNA"/>
</dbReference>
<evidence type="ECO:0000313" key="2">
    <source>
        <dbReference type="Proteomes" id="UP000652153"/>
    </source>
</evidence>